<name>A0A8U0A167_9EURY</name>
<dbReference type="PANTHER" id="PTHR42924:SF18">
    <property type="entry name" value="POLYMERASE_HISTIDINOL PHOSPHATASE N-TERMINAL DOMAIN-CONTAINING PROTEIN"/>
    <property type="match status" value="1"/>
</dbReference>
<dbReference type="GO" id="GO:0004534">
    <property type="term" value="F:5'-3' RNA exonuclease activity"/>
    <property type="evidence" value="ECO:0007669"/>
    <property type="project" value="TreeGrafter"/>
</dbReference>
<dbReference type="Gene3D" id="1.10.150.650">
    <property type="match status" value="1"/>
</dbReference>
<evidence type="ECO:0000313" key="3">
    <source>
        <dbReference type="Proteomes" id="UP000831768"/>
    </source>
</evidence>
<dbReference type="AlphaFoldDB" id="A0A8U0A167"/>
<dbReference type="InterPro" id="IPR016195">
    <property type="entry name" value="Pol/histidinol_Pase-like"/>
</dbReference>
<evidence type="ECO:0000259" key="1">
    <source>
        <dbReference type="SMART" id="SM00481"/>
    </source>
</evidence>
<dbReference type="InterPro" id="IPR052018">
    <property type="entry name" value="PHP_domain"/>
</dbReference>
<organism evidence="2 3">
    <name type="scientific">Halocatena salina</name>
    <dbReference type="NCBI Taxonomy" id="2934340"/>
    <lineage>
        <taxon>Archaea</taxon>
        <taxon>Methanobacteriati</taxon>
        <taxon>Methanobacteriota</taxon>
        <taxon>Stenosarchaea group</taxon>
        <taxon>Halobacteria</taxon>
        <taxon>Halobacteriales</taxon>
        <taxon>Natronomonadaceae</taxon>
        <taxon>Halocatena</taxon>
    </lineage>
</organism>
<dbReference type="GeneID" id="71927767"/>
<accession>A0A8U0A167</accession>
<dbReference type="RefSeq" id="WP_247992407.1">
    <property type="nucleotide sequence ID" value="NZ_CP096019.1"/>
</dbReference>
<protein>
    <submittedName>
        <fullName evidence="2">PHP domain-containing protein</fullName>
    </submittedName>
</protein>
<gene>
    <name evidence="2" type="ORF">MW046_06930</name>
</gene>
<dbReference type="EMBL" id="CP096019">
    <property type="protein sequence ID" value="UPM41727.1"/>
    <property type="molecule type" value="Genomic_DNA"/>
</dbReference>
<reference evidence="2" key="1">
    <citation type="submission" date="2022-04" db="EMBL/GenBank/DDBJ databases">
        <title>Halocatena sp. nov., isolated from a salt lake.</title>
        <authorList>
            <person name="Cui H.-L."/>
        </authorList>
    </citation>
    <scope>NUCLEOTIDE SEQUENCE</scope>
    <source>
        <strain evidence="2">AD-1</strain>
    </source>
</reference>
<dbReference type="PANTHER" id="PTHR42924">
    <property type="entry name" value="EXONUCLEASE"/>
    <property type="match status" value="1"/>
</dbReference>
<dbReference type="InterPro" id="IPR004013">
    <property type="entry name" value="PHP_dom"/>
</dbReference>
<sequence length="260" mass="28840">MVVADLHVHTTNSDGALEPDAVPKVAAMAGVSVVAITDHDRLVPFLNAPVKEIGGVTVIHGIELRVERNGQQIDLLGYGVRPTEALCAEIDRLQENRIERANEIVERIERRTGVTLDIELQPGVGRPHIARAIEQSAIDCDYHAAFDRLIGDDCPCFVPRRVPSFERGHTLLKDACGLVSLAHPLRYDDQDRALSLAAALDGVEYHYDYGRDVDLQPVERTIRENDLVVTGGSDAHDRTLGRAGLSEAEYHRFRTRCRRD</sequence>
<dbReference type="InterPro" id="IPR003141">
    <property type="entry name" value="Pol/His_phosphatase_N"/>
</dbReference>
<dbReference type="KEGG" id="haad:MW046_06930"/>
<dbReference type="SMART" id="SM00481">
    <property type="entry name" value="POLIIIAc"/>
    <property type="match status" value="1"/>
</dbReference>
<dbReference type="Gene3D" id="3.20.20.140">
    <property type="entry name" value="Metal-dependent hydrolases"/>
    <property type="match status" value="1"/>
</dbReference>
<dbReference type="SUPFAM" id="SSF89550">
    <property type="entry name" value="PHP domain-like"/>
    <property type="match status" value="1"/>
</dbReference>
<keyword evidence="3" id="KW-1185">Reference proteome</keyword>
<feature type="domain" description="Polymerase/histidinol phosphatase N-terminal" evidence="1">
    <location>
        <begin position="4"/>
        <end position="68"/>
    </location>
</feature>
<dbReference type="GO" id="GO:0035312">
    <property type="term" value="F:5'-3' DNA exonuclease activity"/>
    <property type="evidence" value="ECO:0007669"/>
    <property type="project" value="TreeGrafter"/>
</dbReference>
<proteinExistence type="predicted"/>
<dbReference type="Proteomes" id="UP000831768">
    <property type="component" value="Chromosome"/>
</dbReference>
<dbReference type="Pfam" id="PF02811">
    <property type="entry name" value="PHP"/>
    <property type="match status" value="1"/>
</dbReference>
<evidence type="ECO:0000313" key="2">
    <source>
        <dbReference type="EMBL" id="UPM41727.1"/>
    </source>
</evidence>